<evidence type="ECO:0000313" key="3">
    <source>
        <dbReference type="EMBL" id="SVE41569.1"/>
    </source>
</evidence>
<evidence type="ECO:0008006" key="4">
    <source>
        <dbReference type="Google" id="ProtNLM"/>
    </source>
</evidence>
<dbReference type="PRINTS" id="PR00080">
    <property type="entry name" value="SDRFAMILY"/>
</dbReference>
<organism evidence="3">
    <name type="scientific">marine metagenome</name>
    <dbReference type="NCBI Taxonomy" id="408172"/>
    <lineage>
        <taxon>unclassified sequences</taxon>
        <taxon>metagenomes</taxon>
        <taxon>ecological metagenomes</taxon>
    </lineage>
</organism>
<accession>A0A383DBA3</accession>
<name>A0A383DBA3_9ZZZZ</name>
<reference evidence="3" key="1">
    <citation type="submission" date="2018-05" db="EMBL/GenBank/DDBJ databases">
        <authorList>
            <person name="Lanie J.A."/>
            <person name="Ng W.-L."/>
            <person name="Kazmierczak K.M."/>
            <person name="Andrzejewski T.M."/>
            <person name="Davidsen T.M."/>
            <person name="Wayne K.J."/>
            <person name="Tettelin H."/>
            <person name="Glass J.I."/>
            <person name="Rusch D."/>
            <person name="Podicherti R."/>
            <person name="Tsui H.-C.T."/>
            <person name="Winkler M.E."/>
        </authorList>
    </citation>
    <scope>NUCLEOTIDE SEQUENCE</scope>
</reference>
<dbReference type="InterPro" id="IPR002347">
    <property type="entry name" value="SDR_fam"/>
</dbReference>
<dbReference type="CDD" id="cd05233">
    <property type="entry name" value="SDR_c"/>
    <property type="match status" value="1"/>
</dbReference>
<evidence type="ECO:0000256" key="1">
    <source>
        <dbReference type="ARBA" id="ARBA00006484"/>
    </source>
</evidence>
<comment type="similarity">
    <text evidence="1">Belongs to the short-chain dehydrogenases/reductases (SDR) family.</text>
</comment>
<dbReference type="InterPro" id="IPR051911">
    <property type="entry name" value="SDR_oxidoreductase"/>
</dbReference>
<protein>
    <recommendedName>
        <fullName evidence="4">Short-chain dehydrogenase/reductase SDR</fullName>
    </recommendedName>
</protein>
<dbReference type="Pfam" id="PF00106">
    <property type="entry name" value="adh_short"/>
    <property type="match status" value="1"/>
</dbReference>
<dbReference type="InterPro" id="IPR020904">
    <property type="entry name" value="Sc_DH/Rdtase_CS"/>
</dbReference>
<dbReference type="SUPFAM" id="SSF51735">
    <property type="entry name" value="NAD(P)-binding Rossmann-fold domains"/>
    <property type="match status" value="1"/>
</dbReference>
<dbReference type="PANTHER" id="PTHR43976:SF16">
    <property type="entry name" value="SHORT-CHAIN DEHYDROGENASE_REDUCTASE FAMILY PROTEIN"/>
    <property type="match status" value="1"/>
</dbReference>
<dbReference type="PROSITE" id="PS00061">
    <property type="entry name" value="ADH_SHORT"/>
    <property type="match status" value="1"/>
</dbReference>
<keyword evidence="2" id="KW-0560">Oxidoreductase</keyword>
<proteinExistence type="inferred from homology"/>
<sequence>MKILITGATGSFGGKLARAFKGHDLILHGRDLNKFPAVEGKKIIGDLRDDKVIEEITEACQEVDVFINNAALFQYSPLEEVKHNEVIDIIDVNLTSQIIILKKIIQMFNERGHGTILNMNSAAGIMGNKTEAIYCASKYGMKGFLDSVRYDCIQHGVKVIDVFSGAMNDGMATHKGSVEKFIDQIELADLIVILVQTKSFFPS</sequence>
<dbReference type="Gene3D" id="3.40.50.720">
    <property type="entry name" value="NAD(P)-binding Rossmann-like Domain"/>
    <property type="match status" value="1"/>
</dbReference>
<dbReference type="PANTHER" id="PTHR43976">
    <property type="entry name" value="SHORT CHAIN DEHYDROGENASE"/>
    <property type="match status" value="1"/>
</dbReference>
<dbReference type="PRINTS" id="PR00081">
    <property type="entry name" value="GDHRDH"/>
</dbReference>
<evidence type="ECO:0000256" key="2">
    <source>
        <dbReference type="ARBA" id="ARBA00023002"/>
    </source>
</evidence>
<dbReference type="GO" id="GO:0016491">
    <property type="term" value="F:oxidoreductase activity"/>
    <property type="evidence" value="ECO:0007669"/>
    <property type="project" value="UniProtKB-KW"/>
</dbReference>
<dbReference type="InterPro" id="IPR036291">
    <property type="entry name" value="NAD(P)-bd_dom_sf"/>
</dbReference>
<dbReference type="AlphaFoldDB" id="A0A383DBA3"/>
<gene>
    <name evidence="3" type="ORF">METZ01_LOCUS494423</name>
</gene>
<dbReference type="EMBL" id="UINC01215735">
    <property type="protein sequence ID" value="SVE41569.1"/>
    <property type="molecule type" value="Genomic_DNA"/>
</dbReference>
<feature type="non-terminal residue" evidence="3">
    <location>
        <position position="203"/>
    </location>
</feature>